<dbReference type="AlphaFoldDB" id="A0A0A9DZ28"/>
<evidence type="ECO:0000256" key="1">
    <source>
        <dbReference type="SAM" id="MobiDB-lite"/>
    </source>
</evidence>
<organism evidence="2">
    <name type="scientific">Arundo donax</name>
    <name type="common">Giant reed</name>
    <name type="synonym">Donax arundinaceus</name>
    <dbReference type="NCBI Taxonomy" id="35708"/>
    <lineage>
        <taxon>Eukaryota</taxon>
        <taxon>Viridiplantae</taxon>
        <taxon>Streptophyta</taxon>
        <taxon>Embryophyta</taxon>
        <taxon>Tracheophyta</taxon>
        <taxon>Spermatophyta</taxon>
        <taxon>Magnoliopsida</taxon>
        <taxon>Liliopsida</taxon>
        <taxon>Poales</taxon>
        <taxon>Poaceae</taxon>
        <taxon>PACMAD clade</taxon>
        <taxon>Arundinoideae</taxon>
        <taxon>Arundineae</taxon>
        <taxon>Arundo</taxon>
    </lineage>
</organism>
<name>A0A0A9DZ28_ARUDO</name>
<evidence type="ECO:0000313" key="2">
    <source>
        <dbReference type="EMBL" id="JAD91963.1"/>
    </source>
</evidence>
<protein>
    <submittedName>
        <fullName evidence="2">Uncharacterized protein</fullName>
    </submittedName>
</protein>
<proteinExistence type="predicted"/>
<sequence>MRDGEKRSTFRSATDERGRNGNGAT</sequence>
<feature type="region of interest" description="Disordered" evidence="1">
    <location>
        <begin position="1"/>
        <end position="25"/>
    </location>
</feature>
<accession>A0A0A9DZ28</accession>
<reference evidence="2" key="1">
    <citation type="submission" date="2014-09" db="EMBL/GenBank/DDBJ databases">
        <authorList>
            <person name="Magalhaes I.L.F."/>
            <person name="Oliveira U."/>
            <person name="Santos F.R."/>
            <person name="Vidigal T.H.D.A."/>
            <person name="Brescovit A.D."/>
            <person name="Santos A.J."/>
        </authorList>
    </citation>
    <scope>NUCLEOTIDE SEQUENCE</scope>
    <source>
        <tissue evidence="2">Shoot tissue taken approximately 20 cm above the soil surface</tissue>
    </source>
</reference>
<reference evidence="2" key="2">
    <citation type="journal article" date="2015" name="Data Brief">
        <title>Shoot transcriptome of the giant reed, Arundo donax.</title>
        <authorList>
            <person name="Barrero R.A."/>
            <person name="Guerrero F.D."/>
            <person name="Moolhuijzen P."/>
            <person name="Goolsby J.A."/>
            <person name="Tidwell J."/>
            <person name="Bellgard S.E."/>
            <person name="Bellgard M.I."/>
        </authorList>
    </citation>
    <scope>NUCLEOTIDE SEQUENCE</scope>
    <source>
        <tissue evidence="2">Shoot tissue taken approximately 20 cm above the soil surface</tissue>
    </source>
</reference>
<feature type="compositionally biased region" description="Basic and acidic residues" evidence="1">
    <location>
        <begin position="1"/>
        <end position="19"/>
    </location>
</feature>
<dbReference type="EMBL" id="GBRH01205932">
    <property type="protein sequence ID" value="JAD91963.1"/>
    <property type="molecule type" value="Transcribed_RNA"/>
</dbReference>